<dbReference type="RefSeq" id="WP_069583690.1">
    <property type="nucleotide sequence ID" value="NZ_LMVM01000033.1"/>
</dbReference>
<evidence type="ECO:0000313" key="2">
    <source>
        <dbReference type="EMBL" id="PAV03994.1"/>
    </source>
</evidence>
<dbReference type="AlphaFoldDB" id="A0A2A2H3V1"/>
<evidence type="ECO:0000313" key="3">
    <source>
        <dbReference type="Proteomes" id="UP000217784"/>
    </source>
</evidence>
<gene>
    <name evidence="2" type="ORF">ASJ80_02975</name>
</gene>
<reference evidence="2 3" key="1">
    <citation type="journal article" date="2017" name="BMC Genomics">
        <title>Genomic analysis of methanogenic archaea reveals a shift towards energy conservation.</title>
        <authorList>
            <person name="Gilmore S.P."/>
            <person name="Henske J.K."/>
            <person name="Sexton J.A."/>
            <person name="Solomon K.V."/>
            <person name="Seppala S."/>
            <person name="Yoo J.I."/>
            <person name="Huyett L.M."/>
            <person name="Pressman A."/>
            <person name="Cogan J.Z."/>
            <person name="Kivenson V."/>
            <person name="Peng X."/>
            <person name="Tan Y."/>
            <person name="Valentine D.L."/>
            <person name="O'Malley M.A."/>
        </authorList>
    </citation>
    <scope>NUCLEOTIDE SEQUENCE [LARGE SCALE GENOMIC DNA]</scope>
    <source>
        <strain evidence="2 3">M.o.H.</strain>
    </source>
</reference>
<protein>
    <recommendedName>
        <fullName evidence="1">NurA domain-containing protein</fullName>
    </recommendedName>
</protein>
<organism evidence="2 3">
    <name type="scientific">Methanobacterium bryantii</name>
    <dbReference type="NCBI Taxonomy" id="2161"/>
    <lineage>
        <taxon>Archaea</taxon>
        <taxon>Methanobacteriati</taxon>
        <taxon>Methanobacteriota</taxon>
        <taxon>Methanomada group</taxon>
        <taxon>Methanobacteria</taxon>
        <taxon>Methanobacteriales</taxon>
        <taxon>Methanobacteriaceae</taxon>
        <taxon>Methanobacterium</taxon>
    </lineage>
</organism>
<dbReference type="Proteomes" id="UP000217784">
    <property type="component" value="Unassembled WGS sequence"/>
</dbReference>
<dbReference type="OrthoDB" id="2179at2157"/>
<dbReference type="EMBL" id="LMVM01000033">
    <property type="protein sequence ID" value="PAV03994.1"/>
    <property type="molecule type" value="Genomic_DNA"/>
</dbReference>
<dbReference type="Pfam" id="PF09376">
    <property type="entry name" value="NurA"/>
    <property type="match status" value="1"/>
</dbReference>
<sequence length="369" mass="42809">MKSIKEIAEILSRDLSQRELGDPYFNDSDYRSCPLNKEYFHEINSAETDRKIAFVDGGNQELLPSPVYSVQLNRVYFSIFKNNKRVPIRSGIPQRIEFLSYTYSQLEGHDINFETKIRPVKDKFNPYLPDERDLQANARKENVEAGTQVGMDRMASMARRFAEWKITGHVIESELEPGDIMVRDGSLQTGHQREYKYEEDVFRKAMDNDVIITGLSKTCRLATDTRVSLIDSIQRLADDSEIKYDKWCYYPVAWSKDTNREHKAVIMVVKLNKHAHTAFRFEIFKEQAETMSDKEICELVSCIADNSKDIKVPGYPYGLIDADLWARVKNEEMEGYKAKLYSELSRMGTWKQVNPLIKIVNTHEKLDGQ</sequence>
<accession>A0A2A2H3V1</accession>
<proteinExistence type="predicted"/>
<evidence type="ECO:0000259" key="1">
    <source>
        <dbReference type="Pfam" id="PF09376"/>
    </source>
</evidence>
<keyword evidence="3" id="KW-1185">Reference proteome</keyword>
<feature type="domain" description="NurA" evidence="1">
    <location>
        <begin position="51"/>
        <end position="326"/>
    </location>
</feature>
<dbReference type="InterPro" id="IPR018977">
    <property type="entry name" value="NurA_domain"/>
</dbReference>
<name>A0A2A2H3V1_METBR</name>
<comment type="caution">
    <text evidence="2">The sequence shown here is derived from an EMBL/GenBank/DDBJ whole genome shotgun (WGS) entry which is preliminary data.</text>
</comment>